<feature type="transmembrane region" description="Helical" evidence="1">
    <location>
        <begin position="118"/>
        <end position="137"/>
    </location>
</feature>
<dbReference type="AlphaFoldDB" id="A0A5J5EEE8"/>
<keyword evidence="1" id="KW-0472">Membrane</keyword>
<gene>
    <name evidence="2" type="ORF">FN846DRAFT_514419</name>
</gene>
<proteinExistence type="predicted"/>
<keyword evidence="1" id="KW-0812">Transmembrane</keyword>
<accession>A0A5J5EEE8</accession>
<protein>
    <submittedName>
        <fullName evidence="2">Uncharacterized protein</fullName>
    </submittedName>
</protein>
<dbReference type="EMBL" id="VXIS01000426">
    <property type="protein sequence ID" value="KAA8893563.1"/>
    <property type="molecule type" value="Genomic_DNA"/>
</dbReference>
<name>A0A5J5EEE8_9PEZI</name>
<organism evidence="2 3">
    <name type="scientific">Sphaerosporella brunnea</name>
    <dbReference type="NCBI Taxonomy" id="1250544"/>
    <lineage>
        <taxon>Eukaryota</taxon>
        <taxon>Fungi</taxon>
        <taxon>Dikarya</taxon>
        <taxon>Ascomycota</taxon>
        <taxon>Pezizomycotina</taxon>
        <taxon>Pezizomycetes</taxon>
        <taxon>Pezizales</taxon>
        <taxon>Pyronemataceae</taxon>
        <taxon>Sphaerosporella</taxon>
    </lineage>
</organism>
<dbReference type="Proteomes" id="UP000326924">
    <property type="component" value="Unassembled WGS sequence"/>
</dbReference>
<dbReference type="InParanoid" id="A0A5J5EEE8"/>
<evidence type="ECO:0000313" key="2">
    <source>
        <dbReference type="EMBL" id="KAA8893563.1"/>
    </source>
</evidence>
<comment type="caution">
    <text evidence="2">The sequence shown here is derived from an EMBL/GenBank/DDBJ whole genome shotgun (WGS) entry which is preliminary data.</text>
</comment>
<keyword evidence="3" id="KW-1185">Reference proteome</keyword>
<keyword evidence="1" id="KW-1133">Transmembrane helix</keyword>
<evidence type="ECO:0000313" key="3">
    <source>
        <dbReference type="Proteomes" id="UP000326924"/>
    </source>
</evidence>
<evidence type="ECO:0000256" key="1">
    <source>
        <dbReference type="SAM" id="Phobius"/>
    </source>
</evidence>
<reference evidence="2 3" key="1">
    <citation type="submission" date="2019-09" db="EMBL/GenBank/DDBJ databases">
        <title>Draft genome of the ectomycorrhizal ascomycete Sphaerosporella brunnea.</title>
        <authorList>
            <consortium name="DOE Joint Genome Institute"/>
            <person name="Benucci G.M."/>
            <person name="Marozzi G."/>
            <person name="Antonielli L."/>
            <person name="Sanchez S."/>
            <person name="Marco P."/>
            <person name="Wang X."/>
            <person name="Falini L.B."/>
            <person name="Barry K."/>
            <person name="Haridas S."/>
            <person name="Lipzen A."/>
            <person name="Labutti K."/>
            <person name="Grigoriev I.V."/>
            <person name="Murat C."/>
            <person name="Martin F."/>
            <person name="Albertini E."/>
            <person name="Donnini D."/>
            <person name="Bonito G."/>
        </authorList>
    </citation>
    <scope>NUCLEOTIDE SEQUENCE [LARGE SCALE GENOMIC DNA]</scope>
    <source>
        <strain evidence="2 3">Sb_GMNB300</strain>
    </source>
</reference>
<sequence>MYASVSLSFQTIPRYVSTPHAFMWLDLGLSGSRRLAEALCSSTDSSQLLLLQHRADLVHLCASCRFKTSSSPQVMLALALYMQSPGQAVCACRRRKKVFTAWCSLQRFRFGEKNVFRVPTYFFPHIYAIISLVIAGLRRRGTYQQQEKPGDGTFAAGMGGFVHYHNEELVVYGFPKLEFSNAGQITV</sequence>